<sequence length="289" mass="32029">MQNLESQMANHIETKRGEPSAVIESVVTKRGPRGSSKRRNIPLIGAYLPVGIVVIWQVICGLNWVTPEILPSPVQIVEAFVRLTRTGELVNDVGISLLRMILGFLLGASIGLITGLFAGLYRRFEEVVDPSVQMLRTVPHLAITPLFILWLGLGEWSKDILIATGAFFPMYINTFMGIRNVDSKLFDVARILEFSRMKQLTKLVLPAALPNILLGLRLALGVSWLGLVVAEMLGSSSGVGYLILNAQQFSETDIVFVGIIIFAVVGKLSDSIVRLLERRWLRWRDSYTG</sequence>
<keyword evidence="5 7" id="KW-1133">Transmembrane helix</keyword>
<dbReference type="PROSITE" id="PS50928">
    <property type="entry name" value="ABC_TM1"/>
    <property type="match status" value="1"/>
</dbReference>
<protein>
    <submittedName>
        <fullName evidence="9">ABC transporter permease</fullName>
    </submittedName>
</protein>
<keyword evidence="2 7" id="KW-0813">Transport</keyword>
<dbReference type="Proteomes" id="UP001164761">
    <property type="component" value="Chromosome"/>
</dbReference>
<comment type="similarity">
    <text evidence="7">Belongs to the binding-protein-dependent transport system permease family.</text>
</comment>
<dbReference type="InterPro" id="IPR035906">
    <property type="entry name" value="MetI-like_sf"/>
</dbReference>
<evidence type="ECO:0000256" key="1">
    <source>
        <dbReference type="ARBA" id="ARBA00004651"/>
    </source>
</evidence>
<comment type="subcellular location">
    <subcellularLocation>
        <location evidence="1 7">Cell membrane</location>
        <topology evidence="1 7">Multi-pass membrane protein</topology>
    </subcellularLocation>
</comment>
<name>A0ABY6ZAS0_9BACL</name>
<evidence type="ECO:0000256" key="3">
    <source>
        <dbReference type="ARBA" id="ARBA00022475"/>
    </source>
</evidence>
<feature type="transmembrane region" description="Helical" evidence="7">
    <location>
        <begin position="160"/>
        <end position="182"/>
    </location>
</feature>
<feature type="domain" description="ABC transmembrane type-1" evidence="8">
    <location>
        <begin position="89"/>
        <end position="273"/>
    </location>
</feature>
<keyword evidence="6 7" id="KW-0472">Membrane</keyword>
<evidence type="ECO:0000313" key="9">
    <source>
        <dbReference type="EMBL" id="WAH39990.1"/>
    </source>
</evidence>
<keyword evidence="10" id="KW-1185">Reference proteome</keyword>
<evidence type="ECO:0000313" key="10">
    <source>
        <dbReference type="Proteomes" id="UP001164761"/>
    </source>
</evidence>
<dbReference type="EMBL" id="CP104067">
    <property type="protein sequence ID" value="WAH39990.1"/>
    <property type="molecule type" value="Genomic_DNA"/>
</dbReference>
<evidence type="ECO:0000256" key="7">
    <source>
        <dbReference type="RuleBase" id="RU363032"/>
    </source>
</evidence>
<proteinExistence type="inferred from homology"/>
<dbReference type="SUPFAM" id="SSF161098">
    <property type="entry name" value="MetI-like"/>
    <property type="match status" value="1"/>
</dbReference>
<feature type="transmembrane region" description="Helical" evidence="7">
    <location>
        <begin position="203"/>
        <end position="227"/>
    </location>
</feature>
<dbReference type="CDD" id="cd06261">
    <property type="entry name" value="TM_PBP2"/>
    <property type="match status" value="1"/>
</dbReference>
<evidence type="ECO:0000256" key="6">
    <source>
        <dbReference type="ARBA" id="ARBA00023136"/>
    </source>
</evidence>
<keyword evidence="4 7" id="KW-0812">Transmembrane</keyword>
<organism evidence="9 10">
    <name type="scientific">Alicyclobacillus fastidiosus</name>
    <dbReference type="NCBI Taxonomy" id="392011"/>
    <lineage>
        <taxon>Bacteria</taxon>
        <taxon>Bacillati</taxon>
        <taxon>Bacillota</taxon>
        <taxon>Bacilli</taxon>
        <taxon>Bacillales</taxon>
        <taxon>Alicyclobacillaceae</taxon>
        <taxon>Alicyclobacillus</taxon>
    </lineage>
</organism>
<accession>A0ABY6ZAS0</accession>
<evidence type="ECO:0000256" key="4">
    <source>
        <dbReference type="ARBA" id="ARBA00022692"/>
    </source>
</evidence>
<evidence type="ECO:0000256" key="5">
    <source>
        <dbReference type="ARBA" id="ARBA00022989"/>
    </source>
</evidence>
<feature type="transmembrane region" description="Helical" evidence="7">
    <location>
        <begin position="97"/>
        <end position="121"/>
    </location>
</feature>
<dbReference type="PANTHER" id="PTHR30151:SF38">
    <property type="entry name" value="ALIPHATIC SULFONATES TRANSPORT PERMEASE PROTEIN SSUC-RELATED"/>
    <property type="match status" value="1"/>
</dbReference>
<feature type="transmembrane region" description="Helical" evidence="7">
    <location>
        <begin position="133"/>
        <end position="154"/>
    </location>
</feature>
<evidence type="ECO:0000256" key="2">
    <source>
        <dbReference type="ARBA" id="ARBA00022448"/>
    </source>
</evidence>
<feature type="transmembrane region" description="Helical" evidence="7">
    <location>
        <begin position="43"/>
        <end position="65"/>
    </location>
</feature>
<reference evidence="9" key="1">
    <citation type="submission" date="2022-08" db="EMBL/GenBank/DDBJ databases">
        <title>Alicyclobacillus fastidiosus DSM 17978, complete genome.</title>
        <authorList>
            <person name="Wang Q."/>
            <person name="Cai R."/>
            <person name="Wang Z."/>
        </authorList>
    </citation>
    <scope>NUCLEOTIDE SEQUENCE</scope>
    <source>
        <strain evidence="9">DSM 17978</strain>
    </source>
</reference>
<dbReference type="Pfam" id="PF00528">
    <property type="entry name" value="BPD_transp_1"/>
    <property type="match status" value="1"/>
</dbReference>
<dbReference type="InterPro" id="IPR000515">
    <property type="entry name" value="MetI-like"/>
</dbReference>
<dbReference type="Gene3D" id="1.10.3720.10">
    <property type="entry name" value="MetI-like"/>
    <property type="match status" value="1"/>
</dbReference>
<keyword evidence="3" id="KW-1003">Cell membrane</keyword>
<dbReference type="PANTHER" id="PTHR30151">
    <property type="entry name" value="ALKANE SULFONATE ABC TRANSPORTER-RELATED, MEMBRANE SUBUNIT"/>
    <property type="match status" value="1"/>
</dbReference>
<evidence type="ECO:0000259" key="8">
    <source>
        <dbReference type="PROSITE" id="PS50928"/>
    </source>
</evidence>
<feature type="transmembrane region" description="Helical" evidence="7">
    <location>
        <begin position="254"/>
        <end position="276"/>
    </location>
</feature>
<gene>
    <name evidence="9" type="ORF">NZD89_16485</name>
</gene>